<dbReference type="InterPro" id="IPR038071">
    <property type="entry name" value="UROD/MetE-like_sf"/>
</dbReference>
<protein>
    <submittedName>
        <fullName evidence="2">5-methyltetrahydropteroyltriglutamate--homocysteine methyltransferase</fullName>
    </submittedName>
</protein>
<dbReference type="Gene3D" id="3.20.20.210">
    <property type="match status" value="1"/>
</dbReference>
<keyword evidence="2" id="KW-0808">Transferase</keyword>
<name>A0A1I6LPQ2_9EURY</name>
<dbReference type="AlphaFoldDB" id="A0A1I6LPQ2"/>
<dbReference type="GO" id="GO:0008270">
    <property type="term" value="F:zinc ion binding"/>
    <property type="evidence" value="ECO:0007669"/>
    <property type="project" value="InterPro"/>
</dbReference>
<dbReference type="Pfam" id="PF01717">
    <property type="entry name" value="Meth_synt_2"/>
    <property type="match status" value="1"/>
</dbReference>
<dbReference type="GO" id="GO:0009086">
    <property type="term" value="P:methionine biosynthetic process"/>
    <property type="evidence" value="ECO:0007669"/>
    <property type="project" value="InterPro"/>
</dbReference>
<feature type="domain" description="Cobalamin-independent methionine synthase MetE C-terminal/archaeal" evidence="1">
    <location>
        <begin position="38"/>
        <end position="298"/>
    </location>
</feature>
<dbReference type="InterPro" id="IPR002629">
    <property type="entry name" value="Met_Synth_C/arc"/>
</dbReference>
<dbReference type="GO" id="GO:0003871">
    <property type="term" value="F:5-methyltetrahydropteroyltriglutamate-homocysteine S-methyltransferase activity"/>
    <property type="evidence" value="ECO:0007669"/>
    <property type="project" value="InterPro"/>
</dbReference>
<dbReference type="RefSeq" id="WP_089817221.1">
    <property type="nucleotide sequence ID" value="NZ_FOZK01000003.1"/>
</dbReference>
<evidence type="ECO:0000313" key="2">
    <source>
        <dbReference type="EMBL" id="SFS05411.1"/>
    </source>
</evidence>
<gene>
    <name evidence="2" type="ORF">SAMN05216559_2851</name>
</gene>
<proteinExistence type="predicted"/>
<accession>A0A1I6LPQ2</accession>
<dbReference type="GO" id="GO:0032259">
    <property type="term" value="P:methylation"/>
    <property type="evidence" value="ECO:0007669"/>
    <property type="project" value="UniProtKB-KW"/>
</dbReference>
<dbReference type="SUPFAM" id="SSF51726">
    <property type="entry name" value="UROD/MetE-like"/>
    <property type="match status" value="1"/>
</dbReference>
<dbReference type="STRING" id="767519.SAMN05216559_2851"/>
<keyword evidence="3" id="KW-1185">Reference proteome</keyword>
<dbReference type="OrthoDB" id="33991at2157"/>
<reference evidence="2 3" key="1">
    <citation type="submission" date="2016-10" db="EMBL/GenBank/DDBJ databases">
        <authorList>
            <person name="de Groot N.N."/>
        </authorList>
    </citation>
    <scope>NUCLEOTIDE SEQUENCE [LARGE SCALE GENOMIC DNA]</scope>
    <source>
        <strain evidence="2 3">CGMCC 1.10457</strain>
    </source>
</reference>
<evidence type="ECO:0000259" key="1">
    <source>
        <dbReference type="Pfam" id="PF01717"/>
    </source>
</evidence>
<organism evidence="2 3">
    <name type="scientific">Halomicrobium zhouii</name>
    <dbReference type="NCBI Taxonomy" id="767519"/>
    <lineage>
        <taxon>Archaea</taxon>
        <taxon>Methanobacteriati</taxon>
        <taxon>Methanobacteriota</taxon>
        <taxon>Stenosarchaea group</taxon>
        <taxon>Halobacteria</taxon>
        <taxon>Halobacteriales</taxon>
        <taxon>Haloarculaceae</taxon>
        <taxon>Halomicrobium</taxon>
    </lineage>
</organism>
<evidence type="ECO:0000313" key="3">
    <source>
        <dbReference type="Proteomes" id="UP000199062"/>
    </source>
</evidence>
<sequence length="331" mass="36134">MTQVVSTTPGLFPLPDWAKDELSDLKGHQKTDLISGDESAEVADAYDRARREVLDVQTDAGLDRVVEGQLRWDDMIAHPLAVADSVDTRGIVRYYDNNNFYREPVVTGDLEATGDVAAELDAAAEHVDSGLQAVLPGPYSLADLATDEHYGDEAAFLDAVAEFLADEARQFPDVETLFLLEPSLVENAPGDGADERASEAIDRVANAVDADVVAHTYWGAIEEKVYAHLMDADVDAIGFDLIADHEQTVYNVQEYGTKESVALGLVDGQNTLVETPETIRERIDWFADQTAGDYDTVYATANTELFYLPVNKFEAKLSALADAAELEEVQA</sequence>
<keyword evidence="2" id="KW-0489">Methyltransferase</keyword>
<dbReference type="EMBL" id="FOZK01000003">
    <property type="protein sequence ID" value="SFS05411.1"/>
    <property type="molecule type" value="Genomic_DNA"/>
</dbReference>
<dbReference type="Proteomes" id="UP000199062">
    <property type="component" value="Unassembled WGS sequence"/>
</dbReference>